<keyword evidence="7" id="KW-1185">Reference proteome</keyword>
<evidence type="ECO:0000313" key="6">
    <source>
        <dbReference type="EMBL" id="TCS86348.1"/>
    </source>
</evidence>
<comment type="catalytic activity">
    <reaction evidence="1">
        <text>ATP + protein L-histidine = ADP + protein N-phospho-L-histidine.</text>
        <dbReference type="EC" id="2.7.13.3"/>
    </reaction>
</comment>
<feature type="transmembrane region" description="Helical" evidence="4">
    <location>
        <begin position="6"/>
        <end position="23"/>
    </location>
</feature>
<evidence type="ECO:0000256" key="4">
    <source>
        <dbReference type="SAM" id="Phobius"/>
    </source>
</evidence>
<keyword evidence="6" id="KW-0808">Transferase</keyword>
<accession>A0A4R3KP46</accession>
<evidence type="ECO:0000256" key="3">
    <source>
        <dbReference type="ARBA" id="ARBA00022553"/>
    </source>
</evidence>
<dbReference type="AlphaFoldDB" id="A0A4R3KP46"/>
<dbReference type="InterPro" id="IPR003594">
    <property type="entry name" value="HATPase_dom"/>
</dbReference>
<dbReference type="PANTHER" id="PTHR43547:SF2">
    <property type="entry name" value="HYBRID SIGNAL TRANSDUCTION HISTIDINE KINASE C"/>
    <property type="match status" value="1"/>
</dbReference>
<keyword evidence="4" id="KW-1133">Transmembrane helix</keyword>
<dbReference type="Pfam" id="PF02518">
    <property type="entry name" value="HATPase_c"/>
    <property type="match status" value="1"/>
</dbReference>
<dbReference type="OrthoDB" id="1301080at2"/>
<organism evidence="6 7">
    <name type="scientific">Anseongella ginsenosidimutans</name>
    <dbReference type="NCBI Taxonomy" id="496056"/>
    <lineage>
        <taxon>Bacteria</taxon>
        <taxon>Pseudomonadati</taxon>
        <taxon>Bacteroidota</taxon>
        <taxon>Sphingobacteriia</taxon>
        <taxon>Sphingobacteriales</taxon>
        <taxon>Sphingobacteriaceae</taxon>
        <taxon>Anseongella</taxon>
    </lineage>
</organism>
<comment type="caution">
    <text evidence="6">The sequence shown here is derived from an EMBL/GenBank/DDBJ whole genome shotgun (WGS) entry which is preliminary data.</text>
</comment>
<keyword evidence="3" id="KW-0597">Phosphoprotein</keyword>
<dbReference type="EC" id="2.7.13.3" evidence="2"/>
<dbReference type="GO" id="GO:0000155">
    <property type="term" value="F:phosphorelay sensor kinase activity"/>
    <property type="evidence" value="ECO:0007669"/>
    <property type="project" value="TreeGrafter"/>
</dbReference>
<protein>
    <recommendedName>
        <fullName evidence="2">histidine kinase</fullName>
        <ecNumber evidence="2">2.7.13.3</ecNumber>
    </recommendedName>
</protein>
<dbReference type="EMBL" id="SMAD01000008">
    <property type="protein sequence ID" value="TCS86348.1"/>
    <property type="molecule type" value="Genomic_DNA"/>
</dbReference>
<sequence length="300" mass="33374">MGYPLYILSLLLLIAGTVIFFQHRRLKKLNGQFAPKEKLADASMPEPTFKGEQDDFRIKLISILAHDFRGAFMNIISLMDFYKKGQVPPERFDMLFSELKSTSQNNLRSFENTLKWVKTRLKGYTYKAVAINASEALQESIKNNISEIKRKKISLTIKGDEEGCIIYADPQLLGFVLNNLLNNAVKYSYPGTVIECIIESGGDRPDKMVKVQIVDYGVGMDTETRDAIFCHEKTIYTGTAGEKGAGIALLICKDFVDIQQGTLEIASEPGNGSVFTLTIPGETGKTATVFCNSEPGSYYS</sequence>
<name>A0A4R3KP46_9SPHI</name>
<evidence type="ECO:0000256" key="2">
    <source>
        <dbReference type="ARBA" id="ARBA00012438"/>
    </source>
</evidence>
<dbReference type="InterPro" id="IPR036890">
    <property type="entry name" value="HATPase_C_sf"/>
</dbReference>
<dbReference type="InterPro" id="IPR004358">
    <property type="entry name" value="Sig_transdc_His_kin-like_C"/>
</dbReference>
<evidence type="ECO:0000256" key="1">
    <source>
        <dbReference type="ARBA" id="ARBA00000085"/>
    </source>
</evidence>
<dbReference type="PROSITE" id="PS50109">
    <property type="entry name" value="HIS_KIN"/>
    <property type="match status" value="1"/>
</dbReference>
<keyword evidence="4" id="KW-0472">Membrane</keyword>
<evidence type="ECO:0000259" key="5">
    <source>
        <dbReference type="PROSITE" id="PS50109"/>
    </source>
</evidence>
<dbReference type="SUPFAM" id="SSF55874">
    <property type="entry name" value="ATPase domain of HSP90 chaperone/DNA topoisomerase II/histidine kinase"/>
    <property type="match status" value="1"/>
</dbReference>
<dbReference type="PRINTS" id="PR00344">
    <property type="entry name" value="BCTRLSENSOR"/>
</dbReference>
<reference evidence="6 7" key="1">
    <citation type="submission" date="2019-03" db="EMBL/GenBank/DDBJ databases">
        <title>Genomic Encyclopedia of Type Strains, Phase IV (KMG-IV): sequencing the most valuable type-strain genomes for metagenomic binning, comparative biology and taxonomic classification.</title>
        <authorList>
            <person name="Goeker M."/>
        </authorList>
    </citation>
    <scope>NUCLEOTIDE SEQUENCE [LARGE SCALE GENOMIC DNA]</scope>
    <source>
        <strain evidence="6 7">DSM 21100</strain>
    </source>
</reference>
<keyword evidence="6" id="KW-0418">Kinase</keyword>
<feature type="domain" description="Histidine kinase" evidence="5">
    <location>
        <begin position="63"/>
        <end position="283"/>
    </location>
</feature>
<dbReference type="InterPro" id="IPR005467">
    <property type="entry name" value="His_kinase_dom"/>
</dbReference>
<evidence type="ECO:0000313" key="7">
    <source>
        <dbReference type="Proteomes" id="UP000295807"/>
    </source>
</evidence>
<keyword evidence="4" id="KW-0812">Transmembrane</keyword>
<gene>
    <name evidence="6" type="ORF">EDD80_108141</name>
</gene>
<dbReference type="Proteomes" id="UP000295807">
    <property type="component" value="Unassembled WGS sequence"/>
</dbReference>
<dbReference type="PANTHER" id="PTHR43547">
    <property type="entry name" value="TWO-COMPONENT HISTIDINE KINASE"/>
    <property type="match status" value="1"/>
</dbReference>
<proteinExistence type="predicted"/>
<dbReference type="Gene3D" id="3.30.565.10">
    <property type="entry name" value="Histidine kinase-like ATPase, C-terminal domain"/>
    <property type="match status" value="1"/>
</dbReference>
<dbReference type="SMART" id="SM00387">
    <property type="entry name" value="HATPase_c"/>
    <property type="match status" value="1"/>
</dbReference>